<keyword evidence="3" id="KW-0732">Signal</keyword>
<dbReference type="InterPro" id="IPR011990">
    <property type="entry name" value="TPR-like_helical_dom_sf"/>
</dbReference>
<evidence type="ECO:0000256" key="5">
    <source>
        <dbReference type="ARBA" id="ARBA00023237"/>
    </source>
</evidence>
<dbReference type="EMBL" id="SLWK01000007">
    <property type="protein sequence ID" value="TCO07744.1"/>
    <property type="molecule type" value="Genomic_DNA"/>
</dbReference>
<dbReference type="SUPFAM" id="SSF48452">
    <property type="entry name" value="TPR-like"/>
    <property type="match status" value="1"/>
</dbReference>
<evidence type="ECO:0000313" key="8">
    <source>
        <dbReference type="Proteomes" id="UP000295221"/>
    </source>
</evidence>
<dbReference type="InterPro" id="IPR012944">
    <property type="entry name" value="SusD_RagB_dom"/>
</dbReference>
<feature type="domain" description="RagB/SusD" evidence="6">
    <location>
        <begin position="521"/>
        <end position="612"/>
    </location>
</feature>
<dbReference type="AlphaFoldDB" id="A0A4R2GHN4"/>
<evidence type="ECO:0000259" key="6">
    <source>
        <dbReference type="Pfam" id="PF07980"/>
    </source>
</evidence>
<comment type="similarity">
    <text evidence="2">Belongs to the SusD family.</text>
</comment>
<dbReference type="GO" id="GO:0009279">
    <property type="term" value="C:cell outer membrane"/>
    <property type="evidence" value="ECO:0007669"/>
    <property type="project" value="UniProtKB-SubCell"/>
</dbReference>
<dbReference type="Gene3D" id="1.25.40.390">
    <property type="match status" value="1"/>
</dbReference>
<keyword evidence="5" id="KW-0998">Cell outer membrane</keyword>
<dbReference type="OrthoDB" id="5694214at2"/>
<protein>
    <submittedName>
        <fullName evidence="7">Putative outer membrane starch-binding protein</fullName>
    </submittedName>
</protein>
<name>A0A4R2GHN4_9BACT</name>
<proteinExistence type="inferred from homology"/>
<dbReference type="PROSITE" id="PS51257">
    <property type="entry name" value="PROKAR_LIPOPROTEIN"/>
    <property type="match status" value="1"/>
</dbReference>
<evidence type="ECO:0000256" key="4">
    <source>
        <dbReference type="ARBA" id="ARBA00023136"/>
    </source>
</evidence>
<evidence type="ECO:0000256" key="3">
    <source>
        <dbReference type="ARBA" id="ARBA00022729"/>
    </source>
</evidence>
<organism evidence="7 8">
    <name type="scientific">Natronoflexus pectinivorans</name>
    <dbReference type="NCBI Taxonomy" id="682526"/>
    <lineage>
        <taxon>Bacteria</taxon>
        <taxon>Pseudomonadati</taxon>
        <taxon>Bacteroidota</taxon>
        <taxon>Bacteroidia</taxon>
        <taxon>Marinilabiliales</taxon>
        <taxon>Marinilabiliaceae</taxon>
        <taxon>Natronoflexus</taxon>
    </lineage>
</organism>
<sequence length="613" mass="70777">MKRIKIIFGAVLTSIFILGLSGCKDLLEVEPDDVLTDGQFYRDIYDADAAIRGLYGKLIDLAPQYVILNELRADLMDVTFNSDHYLREIANHEDVSPDNPWVNPAPFFSLINDCNSVISNFKTMLEKNRISREAYEPRVSDAIALRSWLYMQLAIHYGQVPYITQSIEKVDDLSKIERGEFPVLGIEEMMAVLLTEMESVPYKGIYTDESLFRVIDGFHTRTMFIDKEYLLGDLHLWNGNYEAAASYFKSIMERSAGYNQFDQYKLPYRDNAQPANPGTSRYTSGYLRFFDEDLNSVVNFWPMMFQDYGTANYFGEWLWVMYFHRDYKPSPFFDLFSYQNGEYLLQPSQKIIDDWNSQIQGNQFTGDFRGSIEDIFENKGSYDMIGGNAVITKYIAEYDELNSLSRPGKWFLWRAGSLHLRYVEAANRAGQHYLAWSLLNNGVRANYPGSDRLPGHDFTHRNVSYLTDAFGNIVYDLEINGNDTTFYMTNLPHPFDFDARQTTAAQIPPLYRGDWHRGIGVRGRVSLSNLVIGEDDPVLERLEDYIIDESARELAFEGQRWADLVRVSIRRGDNAFLANRIAEKFEAAGDFSGAIRVREKLANRENWFLPIFE</sequence>
<keyword evidence="4" id="KW-0472">Membrane</keyword>
<comment type="subcellular location">
    <subcellularLocation>
        <location evidence="1">Cell outer membrane</location>
    </subcellularLocation>
</comment>
<evidence type="ECO:0000256" key="2">
    <source>
        <dbReference type="ARBA" id="ARBA00006275"/>
    </source>
</evidence>
<gene>
    <name evidence="7" type="ORF">EV194_107128</name>
</gene>
<dbReference type="RefSeq" id="WP_132434062.1">
    <property type="nucleotide sequence ID" value="NZ_SLWK01000007.1"/>
</dbReference>
<evidence type="ECO:0000256" key="1">
    <source>
        <dbReference type="ARBA" id="ARBA00004442"/>
    </source>
</evidence>
<evidence type="ECO:0000313" key="7">
    <source>
        <dbReference type="EMBL" id="TCO07744.1"/>
    </source>
</evidence>
<accession>A0A4R2GHN4</accession>
<dbReference type="Pfam" id="PF07980">
    <property type="entry name" value="SusD_RagB"/>
    <property type="match status" value="1"/>
</dbReference>
<keyword evidence="8" id="KW-1185">Reference proteome</keyword>
<comment type="caution">
    <text evidence="7">The sequence shown here is derived from an EMBL/GenBank/DDBJ whole genome shotgun (WGS) entry which is preliminary data.</text>
</comment>
<reference evidence="7 8" key="1">
    <citation type="submission" date="2019-03" db="EMBL/GenBank/DDBJ databases">
        <title>Genomic Encyclopedia of Type Strains, Phase IV (KMG-IV): sequencing the most valuable type-strain genomes for metagenomic binning, comparative biology and taxonomic classification.</title>
        <authorList>
            <person name="Goeker M."/>
        </authorList>
    </citation>
    <scope>NUCLEOTIDE SEQUENCE [LARGE SCALE GENOMIC DNA]</scope>
    <source>
        <strain evidence="7 8">DSM 24179</strain>
    </source>
</reference>
<dbReference type="Proteomes" id="UP000295221">
    <property type="component" value="Unassembled WGS sequence"/>
</dbReference>